<feature type="compositionally biased region" description="Low complexity" evidence="1">
    <location>
        <begin position="1"/>
        <end position="33"/>
    </location>
</feature>
<accession>A0A8J3FKJ6</accession>
<keyword evidence="2" id="KW-0732">Signal</keyword>
<feature type="chain" id="PRO_5039094820" description="ATP-binding protein" evidence="2">
    <location>
        <begin position="17"/>
        <end position="782"/>
    </location>
</feature>
<reference evidence="3" key="2">
    <citation type="submission" date="2020-09" db="EMBL/GenBank/DDBJ databases">
        <authorList>
            <person name="Sun Q."/>
            <person name="Ohkuma M."/>
        </authorList>
    </citation>
    <scope>NUCLEOTIDE SEQUENCE</scope>
    <source>
        <strain evidence="3">JCM 3091</strain>
    </source>
</reference>
<dbReference type="AlphaFoldDB" id="A0A8J3FKJ6"/>
<evidence type="ECO:0000256" key="2">
    <source>
        <dbReference type="SAM" id="SignalP"/>
    </source>
</evidence>
<evidence type="ECO:0008006" key="5">
    <source>
        <dbReference type="Google" id="ProtNLM"/>
    </source>
</evidence>
<feature type="signal peptide" evidence="2">
    <location>
        <begin position="1"/>
        <end position="16"/>
    </location>
</feature>
<dbReference type="EMBL" id="BMQC01000018">
    <property type="protein sequence ID" value="GGK40770.1"/>
    <property type="molecule type" value="Genomic_DNA"/>
</dbReference>
<keyword evidence="4" id="KW-1185">Reference proteome</keyword>
<dbReference type="Proteomes" id="UP000662200">
    <property type="component" value="Unassembled WGS sequence"/>
</dbReference>
<sequence>MTAPVGAAASAPPVTAASPIGAASSSPGPAAAAGPPPGSTTPGGAGGDQSGSDRTDQPAGGAGPDGQGQADDDAGGDGPGETTTGEAAGDSTHGVTEASATEQPGRASQRHEYLRAAERNYGGDAVAGDKFVYYLTGTAATEKLRPFPASHQDLVRHAFVPPVSWDDYRNEFRGRRAVVLRGRPGHGRDAMAIRLLQTVEARAVYLLDPRADLSRLAELLSAQGIEKGAGFLIQEPIDIAQLDRYTFENLESALVEADARLVVIVGSDVSLSHDDLLRHQMDLPEAPNRRDILNRHLGYHLDDEPRAQQILARAAVEELVAEHLNGAEATCEITSVLALHLSRAAEPIDTAAVRAHLRRRHADTFDIWFDSLQDLELRCFAIALATLHGLPYEDVAEAARRLHDRLSDGGALTVSAEGQLTVRRGDPFRLRATSLLRRLRASTLPAQPGQLPTTAVAYRDDGVAGQVIYRAWHGYCIHDQLLQWLGDLAAEGSAEVSTYASRTLGEFSTYAFDYVRDHALVPWVNSGVARRQQAVADALAVAAKIPALHGSVVQLVNGWYAARTQPRAQFTAALAQGTGLDRPDPRTSLAALERLAMVDSFLVRLGIARGMTELMAGDPDRLAQAVYESIWRCLGDPRRTAAGHLAFVVVANDLVTERTVGQHVTVWPTLLRLAVEHRHLQQPLSMLWARTLTEGQVNRVAEAVLRVWAGYAESDPGIQEAFVRMARGIGRMDGRAGATLERLARLWNGDEELLPLPLVASRVSAVLTSAAAESGRHTEELA</sequence>
<feature type="compositionally biased region" description="Low complexity" evidence="1">
    <location>
        <begin position="80"/>
        <end position="90"/>
    </location>
</feature>
<proteinExistence type="predicted"/>
<comment type="caution">
    <text evidence="3">The sequence shown here is derived from an EMBL/GenBank/DDBJ whole genome shotgun (WGS) entry which is preliminary data.</text>
</comment>
<evidence type="ECO:0000313" key="4">
    <source>
        <dbReference type="Proteomes" id="UP000662200"/>
    </source>
</evidence>
<reference evidence="3" key="1">
    <citation type="journal article" date="2014" name="Int. J. Syst. Evol. Microbiol.">
        <title>Complete genome sequence of Corynebacterium casei LMG S-19264T (=DSM 44701T), isolated from a smear-ripened cheese.</title>
        <authorList>
            <consortium name="US DOE Joint Genome Institute (JGI-PGF)"/>
            <person name="Walter F."/>
            <person name="Albersmeier A."/>
            <person name="Kalinowski J."/>
            <person name="Ruckert C."/>
        </authorList>
    </citation>
    <scope>NUCLEOTIDE SEQUENCE</scope>
    <source>
        <strain evidence="3">JCM 3091</strain>
    </source>
</reference>
<dbReference type="RefSeq" id="WP_189115625.1">
    <property type="nucleotide sequence ID" value="NZ_BMQC01000018.1"/>
</dbReference>
<name>A0A8J3FKJ6_9ACTN</name>
<organism evidence="3 4">
    <name type="scientific">Pilimelia terevasa</name>
    <dbReference type="NCBI Taxonomy" id="53372"/>
    <lineage>
        <taxon>Bacteria</taxon>
        <taxon>Bacillati</taxon>
        <taxon>Actinomycetota</taxon>
        <taxon>Actinomycetes</taxon>
        <taxon>Micromonosporales</taxon>
        <taxon>Micromonosporaceae</taxon>
        <taxon>Pilimelia</taxon>
    </lineage>
</organism>
<protein>
    <recommendedName>
        <fullName evidence="5">ATP-binding protein</fullName>
    </recommendedName>
</protein>
<evidence type="ECO:0000256" key="1">
    <source>
        <dbReference type="SAM" id="MobiDB-lite"/>
    </source>
</evidence>
<gene>
    <name evidence="3" type="ORF">GCM10010124_37020</name>
</gene>
<evidence type="ECO:0000313" key="3">
    <source>
        <dbReference type="EMBL" id="GGK40770.1"/>
    </source>
</evidence>
<feature type="region of interest" description="Disordered" evidence="1">
    <location>
        <begin position="1"/>
        <end position="111"/>
    </location>
</feature>